<comment type="subcellular location">
    <subcellularLocation>
        <location evidence="1">Membrane</location>
        <topology evidence="1">Multi-pass membrane protein</topology>
    </subcellularLocation>
</comment>
<dbReference type="AlphaFoldDB" id="A0A914A8D0"/>
<dbReference type="PANTHER" id="PTHR11360">
    <property type="entry name" value="MONOCARBOXYLATE TRANSPORTER"/>
    <property type="match status" value="1"/>
</dbReference>
<keyword evidence="2" id="KW-0812">Transmembrane</keyword>
<dbReference type="Pfam" id="PF07690">
    <property type="entry name" value="MFS_1"/>
    <property type="match status" value="1"/>
</dbReference>
<dbReference type="OrthoDB" id="2213137at2759"/>
<feature type="transmembrane region" description="Helical" evidence="2">
    <location>
        <begin position="254"/>
        <end position="277"/>
    </location>
</feature>
<evidence type="ECO:0000313" key="5">
    <source>
        <dbReference type="Proteomes" id="UP000887568"/>
    </source>
</evidence>
<feature type="transmembrane region" description="Helical" evidence="2">
    <location>
        <begin position="341"/>
        <end position="367"/>
    </location>
</feature>
<dbReference type="Gene3D" id="1.20.1250.20">
    <property type="entry name" value="MFS general substrate transporter like domains"/>
    <property type="match status" value="1"/>
</dbReference>
<dbReference type="InterPro" id="IPR020846">
    <property type="entry name" value="MFS_dom"/>
</dbReference>
<feature type="transmembrane region" description="Helical" evidence="2">
    <location>
        <begin position="114"/>
        <end position="137"/>
    </location>
</feature>
<dbReference type="OMA" id="SANRHYE"/>
<protein>
    <recommendedName>
        <fullName evidence="3">Major facilitator superfamily (MFS) profile domain-containing protein</fullName>
    </recommendedName>
</protein>
<proteinExistence type="predicted"/>
<feature type="transmembrane region" description="Helical" evidence="2">
    <location>
        <begin position="59"/>
        <end position="82"/>
    </location>
</feature>
<dbReference type="PANTHER" id="PTHR11360:SF303">
    <property type="entry name" value="MAJOR FACILITATOR SUPERFAMILY (MFS) PROFILE DOMAIN-CONTAINING PROTEIN"/>
    <property type="match status" value="1"/>
</dbReference>
<evidence type="ECO:0000313" key="4">
    <source>
        <dbReference type="EnsemblMetazoa" id="XP_038060023.1"/>
    </source>
</evidence>
<keyword evidence="5" id="KW-1185">Reference proteome</keyword>
<dbReference type="PROSITE" id="PS50850">
    <property type="entry name" value="MFS"/>
    <property type="match status" value="1"/>
</dbReference>
<keyword evidence="2" id="KW-1133">Transmembrane helix</keyword>
<organism evidence="4 5">
    <name type="scientific">Patiria miniata</name>
    <name type="common">Bat star</name>
    <name type="synonym">Asterina miniata</name>
    <dbReference type="NCBI Taxonomy" id="46514"/>
    <lineage>
        <taxon>Eukaryota</taxon>
        <taxon>Metazoa</taxon>
        <taxon>Echinodermata</taxon>
        <taxon>Eleutherozoa</taxon>
        <taxon>Asterozoa</taxon>
        <taxon>Asteroidea</taxon>
        <taxon>Valvatacea</taxon>
        <taxon>Valvatida</taxon>
        <taxon>Asterinidae</taxon>
        <taxon>Patiria</taxon>
    </lineage>
</organism>
<dbReference type="GO" id="GO:0008028">
    <property type="term" value="F:monocarboxylic acid transmembrane transporter activity"/>
    <property type="evidence" value="ECO:0007669"/>
    <property type="project" value="TreeGrafter"/>
</dbReference>
<dbReference type="Proteomes" id="UP000887568">
    <property type="component" value="Unplaced"/>
</dbReference>
<feature type="transmembrane region" description="Helical" evidence="2">
    <location>
        <begin position="89"/>
        <end position="108"/>
    </location>
</feature>
<accession>A0A914A8D0</accession>
<feature type="transmembrane region" description="Helical" evidence="2">
    <location>
        <begin position="318"/>
        <end position="335"/>
    </location>
</feature>
<dbReference type="InterPro" id="IPR011701">
    <property type="entry name" value="MFS"/>
</dbReference>
<evidence type="ECO:0000259" key="3">
    <source>
        <dbReference type="PROSITE" id="PS50850"/>
    </source>
</evidence>
<dbReference type="SUPFAM" id="SSF103473">
    <property type="entry name" value="MFS general substrate transporter"/>
    <property type="match status" value="1"/>
</dbReference>
<evidence type="ECO:0000256" key="2">
    <source>
        <dbReference type="SAM" id="Phobius"/>
    </source>
</evidence>
<dbReference type="EnsemblMetazoa" id="XM_038204095.1">
    <property type="protein sequence ID" value="XP_038060023.1"/>
    <property type="gene ID" value="LOC119731083"/>
</dbReference>
<reference evidence="4" key="1">
    <citation type="submission" date="2022-11" db="UniProtKB">
        <authorList>
            <consortium name="EnsemblMetazoa"/>
        </authorList>
    </citation>
    <scope>IDENTIFICATION</scope>
</reference>
<name>A0A914A8D0_PATMI</name>
<sequence>MAADRCQNESANRHYEEGGWGWIVVIATFTAEMIVFGNIKALGVFVETIAKEFDTDLWLTGWVASLSLAVQLLMGPLLLPLLRMFGCRPVLLLSGVMATVGYILAAQSHTFVEWGVFVVCFAGLGSGCFIYALVSLLATYFKKYYPLVVLIGDLGMSCGTLIYGPITQVLLDTYGWRWAMMIIAGLTFHLVPVAAVAKTSNVDRDQQSYHRIPQTVERSPSNTSPRLQKSAEDEHCCSKMLATFDFGVLTDVRFLLVSLACCVVAFCFVGWAVYVVPHGIDQGLSPMQASFLPTSFAVGNIIGKLVATLFVQIELVQARWAMCIGALLASIFFFVDPFMASYAGLLIVTMVIGTGNAICNTVKLLLFRNMTSDDRLLGMLMWQGLFLGFSDVLSGFASGKYL</sequence>
<keyword evidence="2" id="KW-0472">Membrane</keyword>
<evidence type="ECO:0000256" key="1">
    <source>
        <dbReference type="ARBA" id="ARBA00004141"/>
    </source>
</evidence>
<dbReference type="GeneID" id="119731083"/>
<dbReference type="RefSeq" id="XP_038060023.1">
    <property type="nucleotide sequence ID" value="XM_038204095.1"/>
</dbReference>
<dbReference type="GO" id="GO:0016020">
    <property type="term" value="C:membrane"/>
    <property type="evidence" value="ECO:0007669"/>
    <property type="project" value="UniProtKB-SubCell"/>
</dbReference>
<feature type="transmembrane region" description="Helical" evidence="2">
    <location>
        <begin position="379"/>
        <end position="397"/>
    </location>
</feature>
<feature type="transmembrane region" description="Helical" evidence="2">
    <location>
        <begin position="289"/>
        <end position="311"/>
    </location>
</feature>
<feature type="transmembrane region" description="Helical" evidence="2">
    <location>
        <begin position="178"/>
        <end position="197"/>
    </location>
</feature>
<dbReference type="InterPro" id="IPR036259">
    <property type="entry name" value="MFS_trans_sf"/>
</dbReference>
<feature type="domain" description="Major facilitator superfamily (MFS) profile" evidence="3">
    <location>
        <begin position="24"/>
        <end position="402"/>
    </location>
</feature>
<feature type="transmembrane region" description="Helical" evidence="2">
    <location>
        <begin position="144"/>
        <end position="166"/>
    </location>
</feature>
<dbReference type="InterPro" id="IPR050327">
    <property type="entry name" value="Proton-linked_MCT"/>
</dbReference>
<feature type="transmembrane region" description="Helical" evidence="2">
    <location>
        <begin position="20"/>
        <end position="39"/>
    </location>
</feature>